<dbReference type="InterPro" id="IPR029045">
    <property type="entry name" value="ClpP/crotonase-like_dom_sf"/>
</dbReference>
<dbReference type="Gene3D" id="3.90.226.10">
    <property type="entry name" value="2-enoyl-CoA Hydratase, Chain A, domain 1"/>
    <property type="match status" value="1"/>
</dbReference>
<dbReference type="EMBL" id="JADGJH010000038">
    <property type="protein sequence ID" value="KAJ3141343.1"/>
    <property type="molecule type" value="Genomic_DNA"/>
</dbReference>
<organism evidence="1 2">
    <name type="scientific">Physocladia obscura</name>
    <dbReference type="NCBI Taxonomy" id="109957"/>
    <lineage>
        <taxon>Eukaryota</taxon>
        <taxon>Fungi</taxon>
        <taxon>Fungi incertae sedis</taxon>
        <taxon>Chytridiomycota</taxon>
        <taxon>Chytridiomycota incertae sedis</taxon>
        <taxon>Chytridiomycetes</taxon>
        <taxon>Chytridiales</taxon>
        <taxon>Chytriomycetaceae</taxon>
        <taxon>Physocladia</taxon>
    </lineage>
</organism>
<keyword evidence="1" id="KW-0413">Isomerase</keyword>
<dbReference type="GO" id="GO:0016853">
    <property type="term" value="F:isomerase activity"/>
    <property type="evidence" value="ECO:0007669"/>
    <property type="project" value="UniProtKB-KW"/>
</dbReference>
<dbReference type="CDD" id="cd06558">
    <property type="entry name" value="crotonase-like"/>
    <property type="match status" value="1"/>
</dbReference>
<evidence type="ECO:0000313" key="2">
    <source>
        <dbReference type="Proteomes" id="UP001211907"/>
    </source>
</evidence>
<accession>A0AAD5T9J1</accession>
<proteinExistence type="predicted"/>
<reference evidence="1" key="1">
    <citation type="submission" date="2020-05" db="EMBL/GenBank/DDBJ databases">
        <title>Phylogenomic resolution of chytrid fungi.</title>
        <authorList>
            <person name="Stajich J.E."/>
            <person name="Amses K."/>
            <person name="Simmons R."/>
            <person name="Seto K."/>
            <person name="Myers J."/>
            <person name="Bonds A."/>
            <person name="Quandt C.A."/>
            <person name="Barry K."/>
            <person name="Liu P."/>
            <person name="Grigoriev I."/>
            <person name="Longcore J.E."/>
            <person name="James T.Y."/>
        </authorList>
    </citation>
    <scope>NUCLEOTIDE SEQUENCE</scope>
    <source>
        <strain evidence="1">JEL0513</strain>
    </source>
</reference>
<dbReference type="Pfam" id="PF00378">
    <property type="entry name" value="ECH_1"/>
    <property type="match status" value="1"/>
</dbReference>
<dbReference type="GO" id="GO:0005739">
    <property type="term" value="C:mitochondrion"/>
    <property type="evidence" value="ECO:0007669"/>
    <property type="project" value="TreeGrafter"/>
</dbReference>
<gene>
    <name evidence="1" type="primary">ECI1_2</name>
    <name evidence="1" type="ORF">HK100_007955</name>
</gene>
<name>A0AAD5T9J1_9FUNG</name>
<protein>
    <submittedName>
        <fullName evidence="1">Dodecenoyl-CoA isomerase</fullName>
    </submittedName>
</protein>
<evidence type="ECO:0000313" key="1">
    <source>
        <dbReference type="EMBL" id="KAJ3141343.1"/>
    </source>
</evidence>
<dbReference type="GO" id="GO:0006635">
    <property type="term" value="P:fatty acid beta-oxidation"/>
    <property type="evidence" value="ECO:0007669"/>
    <property type="project" value="TreeGrafter"/>
</dbReference>
<dbReference type="PANTHER" id="PTHR11941:SF45">
    <property type="entry name" value="ENOYL-COA DELTA ISOMERASE 1, MITOCHONDRIAL"/>
    <property type="match status" value="1"/>
</dbReference>
<dbReference type="PANTHER" id="PTHR11941">
    <property type="entry name" value="ENOYL-COA HYDRATASE-RELATED"/>
    <property type="match status" value="1"/>
</dbReference>
<dbReference type="AlphaFoldDB" id="A0AAD5T9J1"/>
<dbReference type="SUPFAM" id="SSF52096">
    <property type="entry name" value="ClpP/crotonase"/>
    <property type="match status" value="1"/>
</dbReference>
<comment type="caution">
    <text evidence="1">The sequence shown here is derived from an EMBL/GenBank/DDBJ whole genome shotgun (WGS) entry which is preliminary data.</text>
</comment>
<sequence>MGLDGFQSFVLDIASSKVPTAAAVHGACPAGGTVLALATDYKITAWPAPAKFSMGLNETRVGLAPPLWLHALARLNLASPRIAETVIQLGTLYNDPYEAQKLGFLDTVLENASLEDAEEVASARLLELASIPWEARVAAKLGARAELLALLRDPDESIVDCIVGDEFQRVTGDLLVSLKKNK</sequence>
<dbReference type="InterPro" id="IPR001753">
    <property type="entry name" value="Enoyl-CoA_hydra/iso"/>
</dbReference>
<dbReference type="Proteomes" id="UP001211907">
    <property type="component" value="Unassembled WGS sequence"/>
</dbReference>
<keyword evidence="2" id="KW-1185">Reference proteome</keyword>